<evidence type="ECO:0000259" key="9">
    <source>
        <dbReference type="Pfam" id="PF00675"/>
    </source>
</evidence>
<feature type="compositionally biased region" description="Acidic residues" evidence="8">
    <location>
        <begin position="42"/>
        <end position="72"/>
    </location>
</feature>
<keyword evidence="14" id="KW-1185">Reference proteome</keyword>
<feature type="domain" description="Peptidase M16 N-terminal" evidence="9">
    <location>
        <begin position="99"/>
        <end position="224"/>
    </location>
</feature>
<keyword evidence="2" id="KW-0645">Protease</keyword>
<comment type="similarity">
    <text evidence="1 7">Belongs to the peptidase M16 family.</text>
</comment>
<evidence type="ECO:0000256" key="2">
    <source>
        <dbReference type="ARBA" id="ARBA00022670"/>
    </source>
</evidence>
<protein>
    <recommendedName>
        <fullName evidence="15">Insulin-degrading enzyme</fullName>
    </recommendedName>
</protein>
<dbReference type="InterPro" id="IPR032632">
    <property type="entry name" value="Peptidase_M16_M"/>
</dbReference>
<name>A0AAW1RJ14_9CHLO</name>
<dbReference type="EMBL" id="JALJOS010000010">
    <property type="protein sequence ID" value="KAK9833712.1"/>
    <property type="molecule type" value="Genomic_DNA"/>
</dbReference>
<evidence type="ECO:0000313" key="14">
    <source>
        <dbReference type="Proteomes" id="UP001438707"/>
    </source>
</evidence>
<evidence type="ECO:0000256" key="7">
    <source>
        <dbReference type="RuleBase" id="RU004447"/>
    </source>
</evidence>
<dbReference type="InterPro" id="IPR011765">
    <property type="entry name" value="Pept_M16_N"/>
</dbReference>
<sequence length="1086" mass="121015">MTTANGSAVEVVKSPQDPRLYRYLELENGLRVLLISDPEMAGAEEDDDDDDDDDDYSDESESEPEDGADDFDQDKRCRPEKPDKFGDTDAGDRPIRERSSKPAKKAAAALAVGTGGFSDPDFMQGMSHYLEHMLFMGSEKFPDENEYDSYLASKGGGANAFTEMEVTNFQLDVNPSGLKGALERFAQFFIAPLIKPDALEREVNAVDNEFSGVLQADDARLTQLRCHTSKEGHVFRKFTWGNRKSLYDGPRKEGYNIQKEIKAYYGRNYKAEHMALVVLGSESLDELSGYVKEYFSPVPRGDVPRNTFENQGFPFQGGKLHLLPSVRDYHEILVTFQFPCLNEAYGAKADEYIAHLVGHEGPGSLLSALKKRGWVNDLEAGIGETGYDRCTAAYIFDVQMRLTDAGLDAPPGSGLAVVELLFNYISMLRREGPQKWVYEELAEVAKTKFQFQEEEDATEYTERLASDMFMYKPAHILNGEFLHDNFDTRLIEELLVHMKPSQARIDVQTSAYERLSQYWKSRGDCKPGVEPWFGLDYIEADIPADVMKSWEQASLPDSIPAELSLPPHNEFIPTDFSLKAKSEPEKPVLGAAAANGKAPSAAAQKPGAKEGQTGQKPGTAAMKVPQSAVAAPALISDADGLRVWHKLDSTFKQPRAVAYFNLFSPHAVTSPLTAASTHLFIKLLSDSLTEMSYLAESGGLSVDVWPEGIHGMQLKVEGFSHKLPVLTKAVFEQLANFKVDKEAFVRVKEALVRKYRNVHTSPSVHAEYLRLYTLRSSVWEHEAVSAQLEALTPEALKGFVEALFDKLHVETLIMGNLDESDAKQLGKTVTGLLPSAPLPGSARPGERIAQLPEGGSFLHRQPARNPEEDNSVAEVYFQCGPDNLAERAALDMLAQIMNEPCYNVLRTKEQLGYSVSCGIRQTFGVLGFCLNILSGSNGPNHLDERIDAFLAGFEKTLKKLSRDDFEDNRDALIAQKLQKDRSLLDESDRHWEQIEHHRYVFHEREEEVAELKKLSKQAVVAYFQRFVAPTSRVRRRLALHVVGRSRQAEIAVPAPTGVELIGDLHAFKDGLDLYEPEGQPLPKVQQ</sequence>
<dbReference type="GO" id="GO:0046872">
    <property type="term" value="F:metal ion binding"/>
    <property type="evidence" value="ECO:0007669"/>
    <property type="project" value="UniProtKB-KW"/>
</dbReference>
<gene>
    <name evidence="13" type="ORF">WJX74_003538</name>
</gene>
<feature type="region of interest" description="Disordered" evidence="8">
    <location>
        <begin position="591"/>
        <end position="621"/>
    </location>
</feature>
<evidence type="ECO:0000256" key="1">
    <source>
        <dbReference type="ARBA" id="ARBA00007261"/>
    </source>
</evidence>
<keyword evidence="3" id="KW-0479">Metal-binding</keyword>
<dbReference type="AlphaFoldDB" id="A0AAW1RJ14"/>
<evidence type="ECO:0000259" key="11">
    <source>
        <dbReference type="Pfam" id="PF16187"/>
    </source>
</evidence>
<dbReference type="InterPro" id="IPR054734">
    <property type="entry name" value="PqqF-like_C_4"/>
</dbReference>
<evidence type="ECO:0000256" key="4">
    <source>
        <dbReference type="ARBA" id="ARBA00022801"/>
    </source>
</evidence>
<evidence type="ECO:0000256" key="8">
    <source>
        <dbReference type="SAM" id="MobiDB-lite"/>
    </source>
</evidence>
<dbReference type="GO" id="GO:0005737">
    <property type="term" value="C:cytoplasm"/>
    <property type="evidence" value="ECO:0007669"/>
    <property type="project" value="UniProtKB-ARBA"/>
</dbReference>
<dbReference type="Proteomes" id="UP001438707">
    <property type="component" value="Unassembled WGS sequence"/>
</dbReference>
<dbReference type="InterPro" id="IPR011249">
    <property type="entry name" value="Metalloenz_LuxS/M16"/>
</dbReference>
<dbReference type="GO" id="GO:0006508">
    <property type="term" value="P:proteolysis"/>
    <property type="evidence" value="ECO:0007669"/>
    <property type="project" value="UniProtKB-KW"/>
</dbReference>
<organism evidence="13 14">
    <name type="scientific">Apatococcus lobatus</name>
    <dbReference type="NCBI Taxonomy" id="904363"/>
    <lineage>
        <taxon>Eukaryota</taxon>
        <taxon>Viridiplantae</taxon>
        <taxon>Chlorophyta</taxon>
        <taxon>core chlorophytes</taxon>
        <taxon>Trebouxiophyceae</taxon>
        <taxon>Chlorellales</taxon>
        <taxon>Chlorellaceae</taxon>
        <taxon>Apatococcus</taxon>
    </lineage>
</organism>
<proteinExistence type="inferred from homology"/>
<feature type="domain" description="Coenzyme PQQ synthesis protein F-like C-terminal lobe" evidence="12">
    <location>
        <begin position="892"/>
        <end position="991"/>
    </location>
</feature>
<dbReference type="InterPro" id="IPR007863">
    <property type="entry name" value="Peptidase_M16_C"/>
</dbReference>
<feature type="domain" description="Peptidase M16 C-terminal" evidence="10">
    <location>
        <begin position="259"/>
        <end position="441"/>
    </location>
</feature>
<dbReference type="PANTHER" id="PTHR43690">
    <property type="entry name" value="NARDILYSIN"/>
    <property type="match status" value="1"/>
</dbReference>
<dbReference type="FunFam" id="3.30.830.10:FF:000005">
    <property type="entry name" value="nardilysin isoform X1"/>
    <property type="match status" value="1"/>
</dbReference>
<dbReference type="Pfam" id="PF16187">
    <property type="entry name" value="Peptidase_M16_M"/>
    <property type="match status" value="2"/>
</dbReference>
<feature type="compositionally biased region" description="Low complexity" evidence="8">
    <location>
        <begin position="591"/>
        <end position="603"/>
    </location>
</feature>
<evidence type="ECO:0008006" key="15">
    <source>
        <dbReference type="Google" id="ProtNLM"/>
    </source>
</evidence>
<evidence type="ECO:0000259" key="12">
    <source>
        <dbReference type="Pfam" id="PF22456"/>
    </source>
</evidence>
<dbReference type="InterPro" id="IPR001431">
    <property type="entry name" value="Pept_M16_Zn_BS"/>
</dbReference>
<feature type="compositionally biased region" description="Basic and acidic residues" evidence="8">
    <location>
        <begin position="73"/>
        <end position="100"/>
    </location>
</feature>
<dbReference type="Gene3D" id="3.30.830.10">
    <property type="entry name" value="Metalloenzyme, LuxS/M16 peptidase-like"/>
    <property type="match status" value="4"/>
</dbReference>
<feature type="region of interest" description="Disordered" evidence="8">
    <location>
        <begin position="36"/>
        <end position="107"/>
    </location>
</feature>
<reference evidence="13 14" key="1">
    <citation type="journal article" date="2024" name="Nat. Commun.">
        <title>Phylogenomics reveals the evolutionary origins of lichenization in chlorophyte algae.</title>
        <authorList>
            <person name="Puginier C."/>
            <person name="Libourel C."/>
            <person name="Otte J."/>
            <person name="Skaloud P."/>
            <person name="Haon M."/>
            <person name="Grisel S."/>
            <person name="Petersen M."/>
            <person name="Berrin J.G."/>
            <person name="Delaux P.M."/>
            <person name="Dal Grande F."/>
            <person name="Keller J."/>
        </authorList>
    </citation>
    <scope>NUCLEOTIDE SEQUENCE [LARGE SCALE GENOMIC DNA]</scope>
    <source>
        <strain evidence="13 14">SAG 2145</strain>
    </source>
</reference>
<dbReference type="Pfam" id="PF22456">
    <property type="entry name" value="PqqF-like_C_4"/>
    <property type="match status" value="1"/>
</dbReference>
<dbReference type="Pfam" id="PF00675">
    <property type="entry name" value="Peptidase_M16"/>
    <property type="match status" value="1"/>
</dbReference>
<feature type="domain" description="Peptidase M16 middle/third" evidence="11">
    <location>
        <begin position="627"/>
        <end position="783"/>
    </location>
</feature>
<comment type="caution">
    <text evidence="13">The sequence shown here is derived from an EMBL/GenBank/DDBJ whole genome shotgun (WGS) entry which is preliminary data.</text>
</comment>
<evidence type="ECO:0000256" key="3">
    <source>
        <dbReference type="ARBA" id="ARBA00022723"/>
    </source>
</evidence>
<accession>A0AAW1RJ14</accession>
<dbReference type="InterPro" id="IPR050626">
    <property type="entry name" value="Peptidase_M16"/>
</dbReference>
<dbReference type="PANTHER" id="PTHR43690:SF18">
    <property type="entry name" value="INSULIN-DEGRADING ENZYME-RELATED"/>
    <property type="match status" value="1"/>
</dbReference>
<keyword evidence="5" id="KW-0862">Zinc</keyword>
<evidence type="ECO:0000256" key="5">
    <source>
        <dbReference type="ARBA" id="ARBA00022833"/>
    </source>
</evidence>
<dbReference type="GO" id="GO:0004222">
    <property type="term" value="F:metalloendopeptidase activity"/>
    <property type="evidence" value="ECO:0007669"/>
    <property type="project" value="InterPro"/>
</dbReference>
<evidence type="ECO:0000256" key="6">
    <source>
        <dbReference type="ARBA" id="ARBA00023049"/>
    </source>
</evidence>
<evidence type="ECO:0000313" key="13">
    <source>
        <dbReference type="EMBL" id="KAK9833712.1"/>
    </source>
</evidence>
<evidence type="ECO:0000259" key="10">
    <source>
        <dbReference type="Pfam" id="PF05193"/>
    </source>
</evidence>
<keyword evidence="6" id="KW-0482">Metalloprotease</keyword>
<dbReference type="SUPFAM" id="SSF63411">
    <property type="entry name" value="LuxS/MPP-like metallohydrolase"/>
    <property type="match status" value="4"/>
</dbReference>
<dbReference type="PROSITE" id="PS00143">
    <property type="entry name" value="INSULINASE"/>
    <property type="match status" value="1"/>
</dbReference>
<keyword evidence="4" id="KW-0378">Hydrolase</keyword>
<feature type="domain" description="Peptidase M16 middle/third" evidence="11">
    <location>
        <begin position="449"/>
        <end position="588"/>
    </location>
</feature>
<dbReference type="Pfam" id="PF05193">
    <property type="entry name" value="Peptidase_M16_C"/>
    <property type="match status" value="1"/>
</dbReference>